<protein>
    <submittedName>
        <fullName evidence="1">Putative cell-wall-anchored protein SasA (LPXTG motif)</fullName>
    </submittedName>
</protein>
<gene>
    <name evidence="1" type="ORF">CAP_6113</name>
</gene>
<dbReference type="Proteomes" id="UP000019678">
    <property type="component" value="Unassembled WGS sequence"/>
</dbReference>
<evidence type="ECO:0000313" key="1">
    <source>
        <dbReference type="EMBL" id="EYF03137.1"/>
    </source>
</evidence>
<dbReference type="OrthoDB" id="5485250at2"/>
<proteinExistence type="predicted"/>
<accession>A0A017T2E0</accession>
<dbReference type="STRING" id="1192034.CAP_6113"/>
<organism evidence="1 2">
    <name type="scientific">Chondromyces apiculatus DSM 436</name>
    <dbReference type="NCBI Taxonomy" id="1192034"/>
    <lineage>
        <taxon>Bacteria</taxon>
        <taxon>Pseudomonadati</taxon>
        <taxon>Myxococcota</taxon>
        <taxon>Polyangia</taxon>
        <taxon>Polyangiales</taxon>
        <taxon>Polyangiaceae</taxon>
        <taxon>Chondromyces</taxon>
    </lineage>
</organism>
<dbReference type="RefSeq" id="WP_044246522.1">
    <property type="nucleotide sequence ID" value="NZ_ASRX01000050.1"/>
</dbReference>
<dbReference type="AlphaFoldDB" id="A0A017T2E0"/>
<name>A0A017T2E0_9BACT</name>
<comment type="caution">
    <text evidence="1">The sequence shown here is derived from an EMBL/GenBank/DDBJ whole genome shotgun (WGS) entry which is preliminary data.</text>
</comment>
<sequence length="418" mass="45105">MAGEGKHALLEVPDFGGGKSSYLRLGAAAPLGTSPGDDLAARITTFIDDDRKRDGCPEFVPVGERKAETAKLHTKGGWRDHCDGNRITTTKGDKVEVIGGNYKMLVLGRGDHESGWDISGGHVTEVTQTFAGGTTIEWVQNYGGTWKVVETTVKGEVMSTYHGDVVDYFYGNRKESYTGSEAAGVVSWKEDVLDDSKPHDTQTIPKINPKILDRTWATKIESYTGSEALRLPLIHEETWAEVMETKVDAKSMSDDTTVEGESRSTMKARTITSETTADAMKDTTTVTGNIESTTRADKMISTTYGDSEDATYGDTKSYHEGNSMATVLGIETTVNIGMVNEVVLGMMNDATIGATAEVQLGATMNLNVGLTAEITLAAKLEFNAVSTVEIGMTKTDVALDETNVALSRKVLSAMNLYF</sequence>
<reference evidence="1 2" key="1">
    <citation type="submission" date="2013-05" db="EMBL/GenBank/DDBJ databases">
        <title>Genome assembly of Chondromyces apiculatus DSM 436.</title>
        <authorList>
            <person name="Sharma G."/>
            <person name="Khatri I."/>
            <person name="Kaur C."/>
            <person name="Mayilraj S."/>
            <person name="Subramanian S."/>
        </authorList>
    </citation>
    <scope>NUCLEOTIDE SEQUENCE [LARGE SCALE GENOMIC DNA]</scope>
    <source>
        <strain evidence="1 2">DSM 436</strain>
    </source>
</reference>
<dbReference type="EMBL" id="ASRX01000050">
    <property type="protein sequence ID" value="EYF03137.1"/>
    <property type="molecule type" value="Genomic_DNA"/>
</dbReference>
<keyword evidence="2" id="KW-1185">Reference proteome</keyword>
<evidence type="ECO:0000313" key="2">
    <source>
        <dbReference type="Proteomes" id="UP000019678"/>
    </source>
</evidence>